<dbReference type="PRINTS" id="PR00081">
    <property type="entry name" value="GDHRDH"/>
</dbReference>
<dbReference type="SUPFAM" id="SSF51735">
    <property type="entry name" value="NAD(P)-binding Rossmann-fold domains"/>
    <property type="match status" value="1"/>
</dbReference>
<dbReference type="EC" id="1.1.1.-" evidence="2"/>
<dbReference type="RefSeq" id="WP_378286858.1">
    <property type="nucleotide sequence ID" value="NZ_JBHSON010000061.1"/>
</dbReference>
<dbReference type="InterPro" id="IPR036291">
    <property type="entry name" value="NAD(P)-bd_dom_sf"/>
</dbReference>
<keyword evidence="2" id="KW-0560">Oxidoreductase</keyword>
<sequence>MDLGLDGRCALVTGASAGIGRATALALAAEGARLVLVARRAAALRDLAEEITEAGGHRPLVLPADLARPDAAASLRAEVERGPGRLDVLVNNAGGADRPGQAPTEETWRAQFELNFHGKRRLAEEFLPLLRAGGRGRIVNLVGILEPSGVSAAQAAVAACTVWSKGLSREVAAGGVTVNCVAPGRVDSEQLRAHFTTPESIAEFAGRMIPAGRFGTPEEVAALVAFLASDAAGYITGGTFTVDGGMRRSA</sequence>
<dbReference type="InterPro" id="IPR050259">
    <property type="entry name" value="SDR"/>
</dbReference>
<evidence type="ECO:0000313" key="3">
    <source>
        <dbReference type="Proteomes" id="UP001596074"/>
    </source>
</evidence>
<dbReference type="GO" id="GO:0016491">
    <property type="term" value="F:oxidoreductase activity"/>
    <property type="evidence" value="ECO:0007669"/>
    <property type="project" value="UniProtKB-KW"/>
</dbReference>
<dbReference type="Gene3D" id="3.40.50.720">
    <property type="entry name" value="NAD(P)-binding Rossmann-like Domain"/>
    <property type="match status" value="1"/>
</dbReference>
<keyword evidence="3" id="KW-1185">Reference proteome</keyword>
<comment type="caution">
    <text evidence="2">The sequence shown here is derived from an EMBL/GenBank/DDBJ whole genome shotgun (WGS) entry which is preliminary data.</text>
</comment>
<name>A0ABW1A7N1_9ACTN</name>
<dbReference type="PANTHER" id="PTHR42879">
    <property type="entry name" value="3-OXOACYL-(ACYL-CARRIER-PROTEIN) REDUCTASE"/>
    <property type="match status" value="1"/>
</dbReference>
<evidence type="ECO:0000256" key="1">
    <source>
        <dbReference type="ARBA" id="ARBA00006484"/>
    </source>
</evidence>
<dbReference type="Pfam" id="PF13561">
    <property type="entry name" value="adh_short_C2"/>
    <property type="match status" value="1"/>
</dbReference>
<comment type="similarity">
    <text evidence="1">Belongs to the short-chain dehydrogenases/reductases (SDR) family.</text>
</comment>
<dbReference type="Proteomes" id="UP001596074">
    <property type="component" value="Unassembled WGS sequence"/>
</dbReference>
<dbReference type="EMBL" id="JBHSON010000061">
    <property type="protein sequence ID" value="MFC5750997.1"/>
    <property type="molecule type" value="Genomic_DNA"/>
</dbReference>
<dbReference type="InterPro" id="IPR002347">
    <property type="entry name" value="SDR_fam"/>
</dbReference>
<accession>A0ABW1A7N1</accession>
<protein>
    <submittedName>
        <fullName evidence="2">SDR family NAD(P)-dependent oxidoreductase</fullName>
        <ecNumber evidence="2">1.1.1.-</ecNumber>
    </submittedName>
</protein>
<evidence type="ECO:0000313" key="2">
    <source>
        <dbReference type="EMBL" id="MFC5750997.1"/>
    </source>
</evidence>
<organism evidence="2 3">
    <name type="scientific">Actinomadura rugatobispora</name>
    <dbReference type="NCBI Taxonomy" id="1994"/>
    <lineage>
        <taxon>Bacteria</taxon>
        <taxon>Bacillati</taxon>
        <taxon>Actinomycetota</taxon>
        <taxon>Actinomycetes</taxon>
        <taxon>Streptosporangiales</taxon>
        <taxon>Thermomonosporaceae</taxon>
        <taxon>Actinomadura</taxon>
    </lineage>
</organism>
<dbReference type="PANTHER" id="PTHR42879:SF2">
    <property type="entry name" value="3-OXOACYL-[ACYL-CARRIER-PROTEIN] REDUCTASE FABG"/>
    <property type="match status" value="1"/>
</dbReference>
<gene>
    <name evidence="2" type="ORF">ACFPZN_35720</name>
</gene>
<proteinExistence type="inferred from homology"/>
<reference evidence="3" key="1">
    <citation type="journal article" date="2019" name="Int. J. Syst. Evol. Microbiol.">
        <title>The Global Catalogue of Microorganisms (GCM) 10K type strain sequencing project: providing services to taxonomists for standard genome sequencing and annotation.</title>
        <authorList>
            <consortium name="The Broad Institute Genomics Platform"/>
            <consortium name="The Broad Institute Genome Sequencing Center for Infectious Disease"/>
            <person name="Wu L."/>
            <person name="Ma J."/>
        </authorList>
    </citation>
    <scope>NUCLEOTIDE SEQUENCE [LARGE SCALE GENOMIC DNA]</scope>
    <source>
        <strain evidence="3">KCTC 42087</strain>
    </source>
</reference>